<dbReference type="OrthoDB" id="9811121at2"/>
<dbReference type="CDD" id="cd07586">
    <property type="entry name" value="nitrilase_8"/>
    <property type="match status" value="1"/>
</dbReference>
<reference evidence="3" key="1">
    <citation type="submission" date="2018-05" db="EMBL/GenBank/DDBJ databases">
        <title>Reclassification of Methylarcula marina and Methylarcula terricola as Paracoccus methylarcula sp.nov., comb.nov. and Paracoccus terricola comb.nov.</title>
        <authorList>
            <person name="Shmareva M.N."/>
            <person name="Doronina N.V."/>
            <person name="Vasilenko O.V."/>
            <person name="Tarlachkov S.V."/>
            <person name="Trotsenko Y.A."/>
        </authorList>
    </citation>
    <scope>NUCLEOTIDE SEQUENCE [LARGE SCALE GENOMIC DNA]</scope>
    <source>
        <strain evidence="3">VKM B-2159</strain>
    </source>
</reference>
<dbReference type="InterPro" id="IPR050345">
    <property type="entry name" value="Aliph_Amidase/BUP"/>
</dbReference>
<comment type="caution">
    <text evidence="3">The sequence shown here is derived from an EMBL/GenBank/DDBJ whole genome shotgun (WGS) entry which is preliminary data.</text>
</comment>
<dbReference type="Proteomes" id="UP000238137">
    <property type="component" value="Unassembled WGS sequence"/>
</dbReference>
<dbReference type="Gene3D" id="3.60.110.10">
    <property type="entry name" value="Carbon-nitrogen hydrolase"/>
    <property type="match status" value="1"/>
</dbReference>
<dbReference type="PANTHER" id="PTHR43674">
    <property type="entry name" value="NITRILASE C965.09-RELATED"/>
    <property type="match status" value="1"/>
</dbReference>
<sequence>MIPPNTFLLTRHAPMINRKKLNLGAAQFASEIGDVDANLDRHLHWIAKGREAGLDMLVMPELSLTGHYGPEKLLTAAMSRKDPRLRQLAEAAGPMALTVGFIEEGPAAQFYNSAAILQNGKLVHLHRKVNLPNYGKLEEGKHYASGRFVETWAMDEHWRAGLLICADVWNPALTHLAFLHGSTMLICPVSSGIEAVGVEFDNPGGWVLTCRFYAMIYGAPVIMVNRTGTERDLSFWGGSCIVDPFGRILAQAGQGEELVSAVLDYDEIRRARQLLPTVRDSNIALVHNETSRLLGTLGVPDFVRD</sequence>
<feature type="domain" description="CN hydrolase" evidence="2">
    <location>
        <begin position="21"/>
        <end position="265"/>
    </location>
</feature>
<dbReference type="EMBL" id="PXNQ02000003">
    <property type="protein sequence ID" value="RNF35252.1"/>
    <property type="molecule type" value="Genomic_DNA"/>
</dbReference>
<dbReference type="SUPFAM" id="SSF56317">
    <property type="entry name" value="Carbon-nitrogen hydrolase"/>
    <property type="match status" value="1"/>
</dbReference>
<proteinExistence type="predicted"/>
<accession>A0A422QZ66</accession>
<evidence type="ECO:0000313" key="4">
    <source>
        <dbReference type="Proteomes" id="UP000238137"/>
    </source>
</evidence>
<evidence type="ECO:0000313" key="3">
    <source>
        <dbReference type="EMBL" id="RNF35252.1"/>
    </source>
</evidence>
<name>A0A422QZ66_9RHOB</name>
<protein>
    <submittedName>
        <fullName evidence="3">Nitrilase</fullName>
    </submittedName>
</protein>
<gene>
    <name evidence="3" type="ORF">A7A09_006470</name>
</gene>
<dbReference type="AlphaFoldDB" id="A0A422QZ66"/>
<keyword evidence="4" id="KW-1185">Reference proteome</keyword>
<dbReference type="GO" id="GO:0033388">
    <property type="term" value="P:putrescine biosynthetic process from arginine"/>
    <property type="evidence" value="ECO:0007669"/>
    <property type="project" value="TreeGrafter"/>
</dbReference>
<organism evidence="3 4">
    <name type="scientific">Paracoccus methylarcula</name>
    <dbReference type="NCBI Taxonomy" id="72022"/>
    <lineage>
        <taxon>Bacteria</taxon>
        <taxon>Pseudomonadati</taxon>
        <taxon>Pseudomonadota</taxon>
        <taxon>Alphaproteobacteria</taxon>
        <taxon>Rhodobacterales</taxon>
        <taxon>Paracoccaceae</taxon>
        <taxon>Paracoccus</taxon>
    </lineage>
</organism>
<dbReference type="GO" id="GO:0050126">
    <property type="term" value="F:N-carbamoylputrescine amidase activity"/>
    <property type="evidence" value="ECO:0007669"/>
    <property type="project" value="TreeGrafter"/>
</dbReference>
<dbReference type="PANTHER" id="PTHR43674:SF2">
    <property type="entry name" value="BETA-UREIDOPROPIONASE"/>
    <property type="match status" value="1"/>
</dbReference>
<keyword evidence="1" id="KW-0378">Hydrolase</keyword>
<dbReference type="PROSITE" id="PS50263">
    <property type="entry name" value="CN_HYDROLASE"/>
    <property type="match status" value="1"/>
</dbReference>
<dbReference type="Pfam" id="PF00795">
    <property type="entry name" value="CN_hydrolase"/>
    <property type="match status" value="1"/>
</dbReference>
<dbReference type="InterPro" id="IPR036526">
    <property type="entry name" value="C-N_Hydrolase_sf"/>
</dbReference>
<evidence type="ECO:0000259" key="2">
    <source>
        <dbReference type="PROSITE" id="PS50263"/>
    </source>
</evidence>
<dbReference type="InterPro" id="IPR003010">
    <property type="entry name" value="C-N_Hydrolase"/>
</dbReference>
<evidence type="ECO:0000256" key="1">
    <source>
        <dbReference type="ARBA" id="ARBA00022801"/>
    </source>
</evidence>